<dbReference type="AlphaFoldDB" id="A0A212T6E4"/>
<feature type="signal peptide" evidence="1">
    <location>
        <begin position="1"/>
        <end position="25"/>
    </location>
</feature>
<feature type="chain" id="PRO_5012690918" evidence="1">
    <location>
        <begin position="26"/>
        <end position="175"/>
    </location>
</feature>
<evidence type="ECO:0000313" key="3">
    <source>
        <dbReference type="Proteomes" id="UP000198131"/>
    </source>
</evidence>
<gene>
    <name evidence="2" type="ORF">SAMN06265337_0496</name>
</gene>
<keyword evidence="1" id="KW-0732">Signal</keyword>
<accession>A0A212T6E4</accession>
<dbReference type="EMBL" id="FYEW01000001">
    <property type="protein sequence ID" value="SNC61575.1"/>
    <property type="molecule type" value="Genomic_DNA"/>
</dbReference>
<reference evidence="3" key="1">
    <citation type="submission" date="2017-06" db="EMBL/GenBank/DDBJ databases">
        <authorList>
            <person name="Varghese N."/>
            <person name="Submissions S."/>
        </authorList>
    </citation>
    <scope>NUCLEOTIDE SEQUENCE [LARGE SCALE GENOMIC DNA]</scope>
    <source>
        <strain evidence="3">DSM 11116</strain>
    </source>
</reference>
<proteinExistence type="predicted"/>
<keyword evidence="3" id="KW-1185">Reference proteome</keyword>
<name>A0A212T6E4_9BACT</name>
<evidence type="ECO:0000313" key="2">
    <source>
        <dbReference type="EMBL" id="SNC61575.1"/>
    </source>
</evidence>
<organism evidence="2 3">
    <name type="scientific">Hymenobacter gelipurpurascens</name>
    <dbReference type="NCBI Taxonomy" id="89968"/>
    <lineage>
        <taxon>Bacteria</taxon>
        <taxon>Pseudomonadati</taxon>
        <taxon>Bacteroidota</taxon>
        <taxon>Cytophagia</taxon>
        <taxon>Cytophagales</taxon>
        <taxon>Hymenobacteraceae</taxon>
        <taxon>Hymenobacter</taxon>
    </lineage>
</organism>
<evidence type="ECO:0000256" key="1">
    <source>
        <dbReference type="SAM" id="SignalP"/>
    </source>
</evidence>
<sequence length="175" mass="19157">MICGLRLLRSAWLSASLLLLTQVTAFSQRTSDQPFKGANTILLYTHDPHSEAFQTLHHILVQQGFLVQPADSGRALLAYHALLNQRTHTSFQLLVGYVPDSTANGLQHGTTRLVLFGVGPLEVAFQGKEARASKQALPSRENCQGVPRGLRGIPEQPVRADGLAIALCLLRKDIR</sequence>
<protein>
    <submittedName>
        <fullName evidence="2">Uncharacterized protein</fullName>
    </submittedName>
</protein>
<dbReference type="Proteomes" id="UP000198131">
    <property type="component" value="Unassembled WGS sequence"/>
</dbReference>